<feature type="region of interest" description="Disordered" evidence="1">
    <location>
        <begin position="1015"/>
        <end position="1040"/>
    </location>
</feature>
<comment type="caution">
    <text evidence="2">The sequence shown here is derived from an EMBL/GenBank/DDBJ whole genome shotgun (WGS) entry which is preliminary data.</text>
</comment>
<reference evidence="2" key="1">
    <citation type="submission" date="2023-10" db="EMBL/GenBank/DDBJ databases">
        <authorList>
            <person name="Chen Y."/>
            <person name="Shah S."/>
            <person name="Dougan E. K."/>
            <person name="Thang M."/>
            <person name="Chan C."/>
        </authorList>
    </citation>
    <scope>NUCLEOTIDE SEQUENCE [LARGE SCALE GENOMIC DNA]</scope>
</reference>
<evidence type="ECO:0000256" key="1">
    <source>
        <dbReference type="SAM" id="MobiDB-lite"/>
    </source>
</evidence>
<name>A0ABN9VK59_9DINO</name>
<dbReference type="Proteomes" id="UP001189429">
    <property type="component" value="Unassembled WGS sequence"/>
</dbReference>
<keyword evidence="3" id="KW-1185">Reference proteome</keyword>
<protein>
    <submittedName>
        <fullName evidence="2">Uncharacterized protein</fullName>
    </submittedName>
</protein>
<organism evidence="2 3">
    <name type="scientific">Prorocentrum cordatum</name>
    <dbReference type="NCBI Taxonomy" id="2364126"/>
    <lineage>
        <taxon>Eukaryota</taxon>
        <taxon>Sar</taxon>
        <taxon>Alveolata</taxon>
        <taxon>Dinophyceae</taxon>
        <taxon>Prorocentrales</taxon>
        <taxon>Prorocentraceae</taxon>
        <taxon>Prorocentrum</taxon>
    </lineage>
</organism>
<proteinExistence type="predicted"/>
<dbReference type="EMBL" id="CAUYUJ010017304">
    <property type="protein sequence ID" value="CAK0873670.1"/>
    <property type="molecule type" value="Genomic_DNA"/>
</dbReference>
<accession>A0ABN9VK59</accession>
<sequence length="1160" mass="125540">MFAQRTLMFEESAGAGWQVQGPATTLWALQTHADANTTPKQHHFWWRQVLGLVSTDLGVEEHCFPRELLEIAVARGGVNMAALEAFETVSRRFQLWGEFCAEALRIDEAGDHGGDLDERRLFSGNRRSRGLAIVSPALEQCAAAELQEESAVLKERRKGALVEVSVLGALLKLWRCNVMFFRCRLEPRLPTSCGVRLRARVSLAIAAWDSAAPEWLCDTYLARAHGRAGPPPSDFDAQGAFRVLQGPRSGYADSLTDGKIATYRRGEVSLPRVEAGGVSPDLQSVLVSGQGLLREDHDRDTVLLDAPMVPAMDVNLGKGGADCGYFFGELCDLGAIEVCSAPAETREALAAPETDGSIAGQQIAEPSAEVEVCFYQCELPRNLRPFFALKAAHLTLTKQARPSDSWVLGKVPTEPISSSHAAKILNIDIFAVVGPARAWPGAATAALMDALTDAGVPSAMGPDSDTFGARGLLGFFVFEHRAAWAASARKFWKVKGALETKIRRIPLRPSVRKELKWHRALLPLVTADMSRPWSSLVTSYDASPMGAWRARDSGVFNAVASDRVHRPARRCSPGSEQCPEPPLGGRAMCSAHRGPPQLGGAALPRAAEGSGATWSWLVFAAAWRLASRCCRPTASERSRRPPTWPFLGQLIVFSQCRELPQFSAAAWDLIPVDFIERRCDKQESRGSTVRALHALLWAPQHPGGMARSLSPQSFASMRGWTRLSPPASQPPLPRQAACAVAGKLLDFVKSGRLPGAWSCSRRTAASASCWRCGCHIISPDARSSGAAGCPAIVLNAAELQAPSRTGEMDGRSAFDLAEHRWSCSKPPSAPSPWSQWSTPRTVPSPCCSSARFGSWRLGRCIPRRIASGAAGPAAIELLGDGPFRKSSAEACGRCAAARHAATSMAESDSSSSLQLLPSHVREALERRAGRDSRLRFARLFGQATASASFSSSSRALVPFQRPWAEMARQRWRSTQGRVLVDLLNDDVYSRLRGWISGGVVLASWSGTPCGGLAWARRGPPGSRLPRAPRGPEHPHGLPRLEGRDQRALEESNKLAHRALGLPRLAASRDISGGGEDPNTSYLWDLPSRKRFADRTFSMQPSMQLQRLRCHGRGVCDYAKQPRENLLGTTKGGGFFTSAEAADPVKLANTPGQRALPGACV</sequence>
<feature type="compositionally biased region" description="Basic and acidic residues" evidence="1">
    <location>
        <begin position="1029"/>
        <end position="1040"/>
    </location>
</feature>
<evidence type="ECO:0000313" key="3">
    <source>
        <dbReference type="Proteomes" id="UP001189429"/>
    </source>
</evidence>
<evidence type="ECO:0000313" key="2">
    <source>
        <dbReference type="EMBL" id="CAK0873670.1"/>
    </source>
</evidence>
<gene>
    <name evidence="2" type="ORF">PCOR1329_LOCUS58796</name>
</gene>